<name>A0ABV8RPZ6_9SPHN</name>
<keyword evidence="4" id="KW-1185">Reference proteome</keyword>
<keyword evidence="1" id="KW-0812">Transmembrane</keyword>
<dbReference type="InterPro" id="IPR028087">
    <property type="entry name" value="Tad_N"/>
</dbReference>
<feature type="domain" description="Putative Flp pilus-assembly TadG-like N-terminal" evidence="2">
    <location>
        <begin position="21"/>
        <end position="68"/>
    </location>
</feature>
<evidence type="ECO:0000313" key="3">
    <source>
        <dbReference type="EMBL" id="MFC4295455.1"/>
    </source>
</evidence>
<sequence length="532" mass="55667">MRDTVAKLKRLGKRLRKDASGNAIMMLALGMPALIGGAGLAVDTAQWYMWKRELQFAVDQAALAGAWARTDPATENNYATRATQEFNANVSVIEGDTSEPVITLANYAAGTGNSVIVHATVSHELPFSSFLTGSSPSIYAYAQASFEEGNTFTSCLIAVDPDDDGAINIGGNSVLTASCGLAALSTSDEAITVDGNPTVDAGWILAAGGIDQWLKDNTDDTILEHMSGLYDPFKDLQPPNPTESQVARTYNCVKGSTTTKASKKTDVTATYTYWKGEDYNTAVQTTYSKAKSPTTTTHTDSIVIVSNDTVNGTVVTTTVTWTAVNGSSKNTIWEKKTVVTSDTYSGVTSTTTPDQASVLPGTYTGGIKVACNTTFSTGVYILDGGGLEIDGQYSVTGAGVMFVLKNGAYIKINGGSNINLTAIQASDLVARGVTVDQANKLAGMLVFEAKDSSSSNRNRINGNAATVLNGTVYLPNSGVDFLGTATVTSQCLMIAAATINITGDANMSTFCPAGAVEDTVVATQVSRVKLVA</sequence>
<keyword evidence="1" id="KW-1133">Transmembrane helix</keyword>
<dbReference type="RefSeq" id="WP_379538929.1">
    <property type="nucleotide sequence ID" value="NZ_JBHSDR010000006.1"/>
</dbReference>
<keyword evidence="1" id="KW-0472">Membrane</keyword>
<organism evidence="3 4">
    <name type="scientific">Novosphingobium tardum</name>
    <dbReference type="NCBI Taxonomy" id="1538021"/>
    <lineage>
        <taxon>Bacteria</taxon>
        <taxon>Pseudomonadati</taxon>
        <taxon>Pseudomonadota</taxon>
        <taxon>Alphaproteobacteria</taxon>
        <taxon>Sphingomonadales</taxon>
        <taxon>Sphingomonadaceae</taxon>
        <taxon>Novosphingobium</taxon>
    </lineage>
</organism>
<feature type="transmembrane region" description="Helical" evidence="1">
    <location>
        <begin position="21"/>
        <end position="42"/>
    </location>
</feature>
<dbReference type="Proteomes" id="UP001595828">
    <property type="component" value="Unassembled WGS sequence"/>
</dbReference>
<comment type="caution">
    <text evidence="3">The sequence shown here is derived from an EMBL/GenBank/DDBJ whole genome shotgun (WGS) entry which is preliminary data.</text>
</comment>
<evidence type="ECO:0000259" key="2">
    <source>
        <dbReference type="Pfam" id="PF13400"/>
    </source>
</evidence>
<evidence type="ECO:0000256" key="1">
    <source>
        <dbReference type="SAM" id="Phobius"/>
    </source>
</evidence>
<dbReference type="EMBL" id="JBHSDR010000006">
    <property type="protein sequence ID" value="MFC4295455.1"/>
    <property type="molecule type" value="Genomic_DNA"/>
</dbReference>
<proteinExistence type="predicted"/>
<accession>A0ABV8RPZ6</accession>
<reference evidence="4" key="1">
    <citation type="journal article" date="2019" name="Int. J. Syst. Evol. Microbiol.">
        <title>The Global Catalogue of Microorganisms (GCM) 10K type strain sequencing project: providing services to taxonomists for standard genome sequencing and annotation.</title>
        <authorList>
            <consortium name="The Broad Institute Genomics Platform"/>
            <consortium name="The Broad Institute Genome Sequencing Center for Infectious Disease"/>
            <person name="Wu L."/>
            <person name="Ma J."/>
        </authorList>
    </citation>
    <scope>NUCLEOTIDE SEQUENCE [LARGE SCALE GENOMIC DNA]</scope>
    <source>
        <strain evidence="4">CGMCC 1.12989</strain>
    </source>
</reference>
<gene>
    <name evidence="3" type="ORF">ACFO0A_10355</name>
</gene>
<evidence type="ECO:0000313" key="4">
    <source>
        <dbReference type="Proteomes" id="UP001595828"/>
    </source>
</evidence>
<dbReference type="Pfam" id="PF13400">
    <property type="entry name" value="Tad"/>
    <property type="match status" value="1"/>
</dbReference>
<protein>
    <submittedName>
        <fullName evidence="3">Pilus assembly protein TadG-related protein</fullName>
    </submittedName>
</protein>